<dbReference type="Pfam" id="PF14594">
    <property type="entry name" value="Sipho_Gp37"/>
    <property type="match status" value="1"/>
</dbReference>
<dbReference type="HOGENOM" id="CLU_032806_0_0_11"/>
<name>Q5YZK6_NOCFA</name>
<dbReference type="RefSeq" id="WP_011208070.1">
    <property type="nucleotide sequence ID" value="NC_006361.1"/>
</dbReference>
<reference evidence="2 3" key="1">
    <citation type="journal article" date="2004" name="Proc. Natl. Acad. Sci. U.S.A.">
        <title>The complete genomic sequence of Nocardia farcinica IFM 10152.</title>
        <authorList>
            <person name="Ishikawa J."/>
            <person name="Yamashita A."/>
            <person name="Mikami Y."/>
            <person name="Hoshino Y."/>
            <person name="Kurita H."/>
            <person name="Hotta K."/>
            <person name="Shiba T."/>
            <person name="Hattori M."/>
        </authorList>
    </citation>
    <scope>NUCLEOTIDE SEQUENCE [LARGE SCALE GENOMIC DNA]</scope>
    <source>
        <strain evidence="2 3">IFM 10152</strain>
    </source>
</reference>
<evidence type="ECO:0000313" key="2">
    <source>
        <dbReference type="EMBL" id="BAD56385.1"/>
    </source>
</evidence>
<dbReference type="eggNOG" id="ENOG5031DPJ">
    <property type="taxonomic scope" value="Bacteria"/>
</dbReference>
<keyword evidence="3" id="KW-1185">Reference proteome</keyword>
<sequence length="550" mass="61903">MTTVETIDFDQVFGEIAERLRKDQERRIRKPLVRIWDGDWNLVGEVHNEISAKFTLPENETGVGTIELPAQYYLSKWLTNHDDRLHNVHVTVDKDGARWGGMLDDLEGYKDDTGRRVVKASFKSDYEHLKNILAYSNPFLPPEIQFPRLWILFGPAKWALKLTLFVNLLRLQGLDGLWTLPDDPMDPEQWFDLDQSNWQMVVAPTPIGTDHSQFAIISSRFKYMHDVAKRAVADAQLTWQPRRYLDGDEPPWEGADLKHGCLVWDLVDNSGWDTETSFGGNIFTGLVRAFTTIGSDGMTEGVDIIDDPTFPPEYSIPGWKGTIPRAPGIILRDGERTGIQSHSFHWKPATATEFVTGGHSMPGVNELISATINMVGDLVAAALFIPPVGGMADALLKPLYTDVFLAFMKWQDIGRAQKLGWSHYFETWCEGADRAYTLSALIALRTGMWRTREQTSHTVTVADGVENLRIGERGKGNAFLGTRIGTTVRDWGKPGRVYVDRITELVLAWDRATTPAWTITVGHREPEDPVAKALEMLQDVMSIARDLGVL</sequence>
<dbReference type="GeneID" id="61132336"/>
<proteinExistence type="predicted"/>
<dbReference type="KEGG" id="nfa:NFA_15400"/>
<dbReference type="EMBL" id="AP006618">
    <property type="protein sequence ID" value="BAD56385.1"/>
    <property type="molecule type" value="Genomic_DNA"/>
</dbReference>
<evidence type="ECO:0000313" key="3">
    <source>
        <dbReference type="Proteomes" id="UP000006820"/>
    </source>
</evidence>
<gene>
    <name evidence="2" type="ordered locus">NFA_15400</name>
</gene>
<dbReference type="InterPro" id="IPR029432">
    <property type="entry name" value="Gp28/Gp37-like_dom"/>
</dbReference>
<organism evidence="2 3">
    <name type="scientific">Nocardia farcinica (strain IFM 10152)</name>
    <dbReference type="NCBI Taxonomy" id="247156"/>
    <lineage>
        <taxon>Bacteria</taxon>
        <taxon>Bacillati</taxon>
        <taxon>Actinomycetota</taxon>
        <taxon>Actinomycetes</taxon>
        <taxon>Mycobacteriales</taxon>
        <taxon>Nocardiaceae</taxon>
        <taxon>Nocardia</taxon>
    </lineage>
</organism>
<dbReference type="Proteomes" id="UP000006820">
    <property type="component" value="Chromosome"/>
</dbReference>
<dbReference type="AlphaFoldDB" id="Q5YZK6"/>
<evidence type="ECO:0000259" key="1">
    <source>
        <dbReference type="Pfam" id="PF14594"/>
    </source>
</evidence>
<protein>
    <submittedName>
        <fullName evidence="2">Putative phage tail</fullName>
    </submittedName>
</protein>
<dbReference type="STRING" id="247156.NFA_15400"/>
<dbReference type="OrthoDB" id="4410004at2"/>
<accession>Q5YZK6</accession>
<feature type="domain" description="Gp28/Gp37-like" evidence="1">
    <location>
        <begin position="33"/>
        <end position="522"/>
    </location>
</feature>